<dbReference type="HOGENOM" id="CLU_2731293_0_0_5"/>
<keyword evidence="1" id="KW-0812">Transmembrane</keyword>
<keyword evidence="1" id="KW-0472">Membrane</keyword>
<reference evidence="2 3" key="1">
    <citation type="journal article" date="2007" name="Appl. Environ. Microbiol.">
        <title>Rhizobial factors required for stem nodule maturation and maintenance in Sesbania rostrata-Azorhizobium caulinodans ORS571 symbiosis.</title>
        <authorList>
            <person name="Suzuki S."/>
            <person name="Aono T."/>
            <person name="Lee KB."/>
            <person name="Suzuki T."/>
            <person name="Liu CT."/>
            <person name="Miwa H."/>
            <person name="Wakao S."/>
            <person name="Iki T."/>
            <person name="Oyaizu H."/>
        </authorList>
    </citation>
    <scope>NUCLEOTIDE SEQUENCE [LARGE SCALE GENOMIC DNA]</scope>
    <source>
        <strain evidence="3">ATCC 43989 / DSM 5975 / JCM 20966 / LMG 6465 / NBRC 14845 / NCIMB 13405 / ORS 571</strain>
    </source>
</reference>
<reference evidence="2 3" key="3">
    <citation type="journal article" date="2008" name="BMC Genomics">
        <title>The genome of the versatile nitrogen fixer Azorhizobium caulinodans ORS571.</title>
        <authorList>
            <person name="Lee KB."/>
            <person name="Backer P.D."/>
            <person name="Aono T."/>
            <person name="Liu CT."/>
            <person name="Suzuki S."/>
            <person name="Suzuki T."/>
            <person name="Kaneko T."/>
            <person name="Yamada M."/>
            <person name="Tabata S."/>
            <person name="Kupfer D.M."/>
            <person name="Najar F.Z."/>
            <person name="Wiley G.B."/>
            <person name="Roe B."/>
            <person name="Binnewies T.T."/>
            <person name="Ussery D.W."/>
            <person name="D'Haeze W."/>
            <person name="Herder J.D."/>
            <person name="Gevers D."/>
            <person name="Vereecke D."/>
            <person name="Holsters M."/>
            <person name="Oyaizu H."/>
        </authorList>
    </citation>
    <scope>NUCLEOTIDE SEQUENCE [LARGE SCALE GENOMIC DNA]</scope>
    <source>
        <strain evidence="3">ATCC 43989 / DSM 5975 / JCM 20966 / LMG 6465 / NBRC 14845 / NCIMB 13405 / ORS 571</strain>
    </source>
</reference>
<name>A8IFS2_AZOC5</name>
<reference evidence="2 3" key="5">
    <citation type="journal article" date="2010" name="Appl. Environ. Microbiol.">
        <title>phrR-like gene praR of Azorhizobium caulinodans ORS571 is essential for symbiosis with Sesbania rostrata and is involved in expression of reb genes.</title>
        <authorList>
            <person name="Akiba N."/>
            <person name="Aono T."/>
            <person name="Toyazaki H."/>
            <person name="Sato S."/>
            <person name="Oyaizu H."/>
        </authorList>
    </citation>
    <scope>NUCLEOTIDE SEQUENCE [LARGE SCALE GENOMIC DNA]</scope>
    <source>
        <strain evidence="3">ATCC 43989 / DSM 5975 / JCM 20966 / LMG 6465 / NBRC 14845 / NCIMB 13405 / ORS 571</strain>
    </source>
</reference>
<organism evidence="2 3">
    <name type="scientific">Azorhizobium caulinodans (strain ATCC 43989 / DSM 5975 / JCM 20966 / LMG 6465 / NBRC 14845 / NCIMB 13405 / ORS 571)</name>
    <dbReference type="NCBI Taxonomy" id="438753"/>
    <lineage>
        <taxon>Bacteria</taxon>
        <taxon>Pseudomonadati</taxon>
        <taxon>Pseudomonadota</taxon>
        <taxon>Alphaproteobacteria</taxon>
        <taxon>Hyphomicrobiales</taxon>
        <taxon>Xanthobacteraceae</taxon>
        <taxon>Azorhizobium</taxon>
    </lineage>
</organism>
<reference evidence="2 3" key="6">
    <citation type="journal article" date="2011" name="Appl. Environ. Microbiol.">
        <title>Involvement of the azorhizobial chromosome partition gene (parA) in the onset of bacteroid differentiation during Sesbania rostrata stem nodule development.</title>
        <authorList>
            <person name="Liu CT."/>
            <person name="Lee KB."/>
            <person name="Wang YS."/>
            <person name="Peng MH."/>
            <person name="Lee KT."/>
            <person name="Suzuki S."/>
            <person name="Suzuki T."/>
            <person name="Oyaizu H."/>
        </authorList>
    </citation>
    <scope>NUCLEOTIDE SEQUENCE [LARGE SCALE GENOMIC DNA]</scope>
    <source>
        <strain evidence="3">ATCC 43989 / DSM 5975 / JCM 20966 / LMG 6465 / NBRC 14845 / NCIMB 13405 / ORS 571</strain>
    </source>
</reference>
<evidence type="ECO:0000313" key="3">
    <source>
        <dbReference type="Proteomes" id="UP000000270"/>
    </source>
</evidence>
<dbReference type="Proteomes" id="UP000000270">
    <property type="component" value="Chromosome"/>
</dbReference>
<gene>
    <name evidence="2" type="ordered locus">AZC_3645</name>
</gene>
<keyword evidence="1" id="KW-1133">Transmembrane helix</keyword>
<accession>A8IFS2</accession>
<proteinExistence type="predicted"/>
<sequence length="71" mass="7749">MRKLSRPPIEPEGPSPPRRAFFVAKQQQFRASLWAQHGGMNDRPAPFPQAGLICATLIAACAAVIYAMLSL</sequence>
<reference evidence="2 3" key="4">
    <citation type="journal article" date="2009" name="Appl. Environ. Microbiol.">
        <title>Comparative genome-wide transcriptional profiling of Azorhizobium caulinodans ORS571 grown under free-living and symbiotic conditions.</title>
        <authorList>
            <person name="Tsukada S."/>
            <person name="Aono T."/>
            <person name="Akiba N."/>
            <person name="Lee KB."/>
            <person name="Liu CT."/>
            <person name="Toyazaki H."/>
            <person name="Oyaizu H."/>
        </authorList>
    </citation>
    <scope>NUCLEOTIDE SEQUENCE [LARGE SCALE GENOMIC DNA]</scope>
    <source>
        <strain evidence="3">ATCC 43989 / DSM 5975 / JCM 20966 / LMG 6465 / NBRC 14845 / NCIMB 13405 / ORS 571</strain>
    </source>
</reference>
<protein>
    <submittedName>
        <fullName evidence="2">Uncharacterized protein</fullName>
    </submittedName>
</protein>
<dbReference type="STRING" id="438753.AZC_3645"/>
<dbReference type="AlphaFoldDB" id="A8IFS2"/>
<reference evidence="3" key="2">
    <citation type="submission" date="2007-04" db="EMBL/GenBank/DDBJ databases">
        <title>Complete genome sequence of the nitrogen-fixing bacterium Azorhizobium caulinodans ORS571.</title>
        <authorList>
            <person name="Lee K.B."/>
            <person name="Backer P.D."/>
            <person name="Aono T."/>
            <person name="Liu C.T."/>
            <person name="Suzuki S."/>
            <person name="Suzuki T."/>
            <person name="Kaneko T."/>
            <person name="Yamada M."/>
            <person name="Tabata S."/>
            <person name="Kupfer D.M."/>
            <person name="Najar F.Z."/>
            <person name="Wiley G.B."/>
            <person name="Roe B."/>
            <person name="Binnewies T."/>
            <person name="Ussery D."/>
            <person name="Vereecke D."/>
            <person name="Gevers D."/>
            <person name="Holsters M."/>
            <person name="Oyaizu H."/>
        </authorList>
    </citation>
    <scope>NUCLEOTIDE SEQUENCE [LARGE SCALE GENOMIC DNA]</scope>
    <source>
        <strain evidence="3">ATCC 43989 / DSM 5975 / JCM 20966 / LMG 6465 / NBRC 14845 / NCIMB 13405 / ORS 571</strain>
    </source>
</reference>
<evidence type="ECO:0000256" key="1">
    <source>
        <dbReference type="SAM" id="Phobius"/>
    </source>
</evidence>
<keyword evidence="3" id="KW-1185">Reference proteome</keyword>
<feature type="transmembrane region" description="Helical" evidence="1">
    <location>
        <begin position="50"/>
        <end position="69"/>
    </location>
</feature>
<dbReference type="KEGG" id="azc:AZC_3645"/>
<dbReference type="RefSeq" id="WP_012172168.1">
    <property type="nucleotide sequence ID" value="NC_009937.1"/>
</dbReference>
<evidence type="ECO:0000313" key="2">
    <source>
        <dbReference type="EMBL" id="BAF89643.1"/>
    </source>
</evidence>
<dbReference type="EMBL" id="AP009384">
    <property type="protein sequence ID" value="BAF89643.1"/>
    <property type="molecule type" value="Genomic_DNA"/>
</dbReference>